<keyword evidence="2" id="KW-1185">Reference proteome</keyword>
<name>A0A4C1TR01_EUMVA</name>
<sequence length="131" mass="14114">MTHNPNSDNYRSAANNAVHPGVDVILALLYGVRRERVAHLHRIWPDNCLGVAATPFGSLSFYSVIGRPMVARRARAVRRLWFRRARRRMKNASDNGCGVPGVVATAGDGGGVLRVVATADDGGGGAFEFAR</sequence>
<evidence type="ECO:0000313" key="1">
    <source>
        <dbReference type="EMBL" id="GBP16421.1"/>
    </source>
</evidence>
<comment type="caution">
    <text evidence="1">The sequence shown here is derived from an EMBL/GenBank/DDBJ whole genome shotgun (WGS) entry which is preliminary data.</text>
</comment>
<organism evidence="1 2">
    <name type="scientific">Eumeta variegata</name>
    <name type="common">Bagworm moth</name>
    <name type="synonym">Eumeta japonica</name>
    <dbReference type="NCBI Taxonomy" id="151549"/>
    <lineage>
        <taxon>Eukaryota</taxon>
        <taxon>Metazoa</taxon>
        <taxon>Ecdysozoa</taxon>
        <taxon>Arthropoda</taxon>
        <taxon>Hexapoda</taxon>
        <taxon>Insecta</taxon>
        <taxon>Pterygota</taxon>
        <taxon>Neoptera</taxon>
        <taxon>Endopterygota</taxon>
        <taxon>Lepidoptera</taxon>
        <taxon>Glossata</taxon>
        <taxon>Ditrysia</taxon>
        <taxon>Tineoidea</taxon>
        <taxon>Psychidae</taxon>
        <taxon>Oiketicinae</taxon>
        <taxon>Eumeta</taxon>
    </lineage>
</organism>
<reference evidence="1 2" key="1">
    <citation type="journal article" date="2019" name="Commun. Biol.">
        <title>The bagworm genome reveals a unique fibroin gene that provides high tensile strength.</title>
        <authorList>
            <person name="Kono N."/>
            <person name="Nakamura H."/>
            <person name="Ohtoshi R."/>
            <person name="Tomita M."/>
            <person name="Numata K."/>
            <person name="Arakawa K."/>
        </authorList>
    </citation>
    <scope>NUCLEOTIDE SEQUENCE [LARGE SCALE GENOMIC DNA]</scope>
</reference>
<evidence type="ECO:0000313" key="2">
    <source>
        <dbReference type="Proteomes" id="UP000299102"/>
    </source>
</evidence>
<dbReference type="AlphaFoldDB" id="A0A4C1TR01"/>
<proteinExistence type="predicted"/>
<dbReference type="EMBL" id="BGZK01000079">
    <property type="protein sequence ID" value="GBP16421.1"/>
    <property type="molecule type" value="Genomic_DNA"/>
</dbReference>
<dbReference type="Proteomes" id="UP000299102">
    <property type="component" value="Unassembled WGS sequence"/>
</dbReference>
<gene>
    <name evidence="1" type="ORF">EVAR_10001_1</name>
</gene>
<accession>A0A4C1TR01</accession>
<protein>
    <submittedName>
        <fullName evidence="1">Uncharacterized protein</fullName>
    </submittedName>
</protein>